<dbReference type="AlphaFoldDB" id="A0A3D8RFK1"/>
<reference evidence="5 6" key="1">
    <citation type="journal article" date="2018" name="IMA Fungus">
        <title>IMA Genome-F 9: Draft genome sequence of Annulohypoxylon stygium, Aspergillus mulundensis, Berkeleyomyces basicola (syn. Thielaviopsis basicola), Ceratocystis smalleyi, two Cercospora beticola strains, Coleophoma cylindrospora, Fusarium fracticaudum, Phialophora cf. hyalina, and Morchella septimelata.</title>
        <authorList>
            <person name="Wingfield B.D."/>
            <person name="Bills G.F."/>
            <person name="Dong Y."/>
            <person name="Huang W."/>
            <person name="Nel W.J."/>
            <person name="Swalarsk-Parry B.S."/>
            <person name="Vaghefi N."/>
            <person name="Wilken P.M."/>
            <person name="An Z."/>
            <person name="de Beer Z.W."/>
            <person name="De Vos L."/>
            <person name="Chen L."/>
            <person name="Duong T.A."/>
            <person name="Gao Y."/>
            <person name="Hammerbacher A."/>
            <person name="Kikkert J.R."/>
            <person name="Li Y."/>
            <person name="Li H."/>
            <person name="Li K."/>
            <person name="Li Q."/>
            <person name="Liu X."/>
            <person name="Ma X."/>
            <person name="Naidoo K."/>
            <person name="Pethybridge S.J."/>
            <person name="Sun J."/>
            <person name="Steenkamp E.T."/>
            <person name="van der Nest M.A."/>
            <person name="van Wyk S."/>
            <person name="Wingfield M.J."/>
            <person name="Xiong C."/>
            <person name="Yue Q."/>
            <person name="Zhang X."/>
        </authorList>
    </citation>
    <scope>NUCLEOTIDE SEQUENCE [LARGE SCALE GENOMIC DNA]</scope>
    <source>
        <strain evidence="5 6">DSM 5745</strain>
    </source>
</reference>
<keyword evidence="3" id="KW-0560">Oxidoreductase</keyword>
<evidence type="ECO:0000256" key="1">
    <source>
        <dbReference type="ARBA" id="ARBA00006484"/>
    </source>
</evidence>
<dbReference type="RefSeq" id="XP_026601960.1">
    <property type="nucleotide sequence ID" value="XM_026749928.1"/>
</dbReference>
<dbReference type="SUPFAM" id="SSF51735">
    <property type="entry name" value="NAD(P)-binding Rossmann-fold domains"/>
    <property type="match status" value="1"/>
</dbReference>
<evidence type="ECO:0000256" key="4">
    <source>
        <dbReference type="RuleBase" id="RU000363"/>
    </source>
</evidence>
<keyword evidence="2" id="KW-0521">NADP</keyword>
<evidence type="ECO:0000256" key="3">
    <source>
        <dbReference type="ARBA" id="ARBA00023002"/>
    </source>
</evidence>
<dbReference type="PRINTS" id="PR00081">
    <property type="entry name" value="GDHRDH"/>
</dbReference>
<protein>
    <submittedName>
        <fullName evidence="5">Uncharacterized protein</fullName>
    </submittedName>
</protein>
<dbReference type="Proteomes" id="UP000256690">
    <property type="component" value="Unassembled WGS sequence"/>
</dbReference>
<dbReference type="PANTHER" id="PTHR24320:SF282">
    <property type="entry name" value="WW DOMAIN-CONTAINING OXIDOREDUCTASE"/>
    <property type="match status" value="1"/>
</dbReference>
<dbReference type="InterPro" id="IPR036291">
    <property type="entry name" value="NAD(P)-bd_dom_sf"/>
</dbReference>
<name>A0A3D8RFK1_9EURO</name>
<organism evidence="5 6">
    <name type="scientific">Aspergillus mulundensis</name>
    <dbReference type="NCBI Taxonomy" id="1810919"/>
    <lineage>
        <taxon>Eukaryota</taxon>
        <taxon>Fungi</taxon>
        <taxon>Dikarya</taxon>
        <taxon>Ascomycota</taxon>
        <taxon>Pezizomycotina</taxon>
        <taxon>Eurotiomycetes</taxon>
        <taxon>Eurotiomycetidae</taxon>
        <taxon>Eurotiales</taxon>
        <taxon>Aspergillaceae</taxon>
        <taxon>Aspergillus</taxon>
        <taxon>Aspergillus subgen. Nidulantes</taxon>
    </lineage>
</organism>
<comment type="caution">
    <text evidence="5">The sequence shown here is derived from an EMBL/GenBank/DDBJ whole genome shotgun (WGS) entry which is preliminary data.</text>
</comment>
<dbReference type="STRING" id="1810919.A0A3D8RFK1"/>
<proteinExistence type="inferred from homology"/>
<gene>
    <name evidence="5" type="ORF">DSM5745_07912</name>
</gene>
<dbReference type="Gene3D" id="3.40.50.720">
    <property type="entry name" value="NAD(P)-binding Rossmann-like Domain"/>
    <property type="match status" value="1"/>
</dbReference>
<keyword evidence="6" id="KW-1185">Reference proteome</keyword>
<comment type="similarity">
    <text evidence="1 4">Belongs to the short-chain dehydrogenases/reductases (SDR) family.</text>
</comment>
<dbReference type="InterPro" id="IPR002347">
    <property type="entry name" value="SDR_fam"/>
</dbReference>
<accession>A0A3D8RFK1</accession>
<dbReference type="GeneID" id="38118282"/>
<dbReference type="PRINTS" id="PR00080">
    <property type="entry name" value="SDRFAMILY"/>
</dbReference>
<dbReference type="GO" id="GO:0016491">
    <property type="term" value="F:oxidoreductase activity"/>
    <property type="evidence" value="ECO:0007669"/>
    <property type="project" value="UniProtKB-KW"/>
</dbReference>
<dbReference type="PANTHER" id="PTHR24320">
    <property type="entry name" value="RETINOL DEHYDROGENASE"/>
    <property type="match status" value="1"/>
</dbReference>
<evidence type="ECO:0000313" key="6">
    <source>
        <dbReference type="Proteomes" id="UP000256690"/>
    </source>
</evidence>
<evidence type="ECO:0000313" key="5">
    <source>
        <dbReference type="EMBL" id="RDW72740.1"/>
    </source>
</evidence>
<dbReference type="EMBL" id="PVWQ01000009">
    <property type="protein sequence ID" value="RDW72740.1"/>
    <property type="molecule type" value="Genomic_DNA"/>
</dbReference>
<sequence length="327" mass="35437">MFITAAAAFVWANLNPTNYIGGVSFRPERDIPDLSGKVVLVTGGNAGLGKETIRQILKHNPEQVFLAARSEEKAQNAIRELESTAPNVKITWLPLDLTYTKSIHDAAELFKSHASRLDILILNAGVMSLPPGETDLGHEIQLGTNHTGHFLLTKLLLPTLLKTAEEPGSDVRVVSLSSIGHNLAPDFETVLDQTKLKQCNTHARYGASKAANILFAAELARRYPSITAVSVHPGIIVTDLYGAVGASNPLAAGVIKIMGMIGTKVEQGAWNQLWAAVGAKKGELVNGGYYVPVGIGKPRNRYVTDQQMGSRLWEWTETELRKSEAKL</sequence>
<evidence type="ECO:0000256" key="2">
    <source>
        <dbReference type="ARBA" id="ARBA00022857"/>
    </source>
</evidence>
<dbReference type="Pfam" id="PF00106">
    <property type="entry name" value="adh_short"/>
    <property type="match status" value="1"/>
</dbReference>
<dbReference type="OrthoDB" id="191139at2759"/>